<dbReference type="Proteomes" id="UP000507470">
    <property type="component" value="Unassembled WGS sequence"/>
</dbReference>
<protein>
    <submittedName>
        <fullName evidence="1">Uncharacterized protein</fullName>
    </submittedName>
</protein>
<proteinExistence type="predicted"/>
<dbReference type="AlphaFoldDB" id="A0A6J8APP8"/>
<evidence type="ECO:0000313" key="1">
    <source>
        <dbReference type="EMBL" id="CAC5371544.1"/>
    </source>
</evidence>
<name>A0A6J8APP8_MYTCO</name>
<keyword evidence="2" id="KW-1185">Reference proteome</keyword>
<sequence>MANLAILYKLLVLEEGHLAQNNILDYLSYATRTYQLFLFHDVTSVFFYDREYRRLQYLHKFRWGTDVPHIQTVFLKSKGSNSNKFSKPPVSTSKGFKPSIFNGYTDLWTLYWIHRSLLDKQISGLFTGYTDLWTIHWIYRPLDSSLDIQRSGLFIRYTDLWTLYWIYRHLDYSLDIQSSGLFTGYTGHWTLHWIYRSLGSSLDIQISGLFTGYTDLWALTGYTDLWTIHCIYRPVDYSLDIQTSGLCTGYTGLSARHRSRF</sequence>
<organism evidence="1 2">
    <name type="scientific">Mytilus coruscus</name>
    <name type="common">Sea mussel</name>
    <dbReference type="NCBI Taxonomy" id="42192"/>
    <lineage>
        <taxon>Eukaryota</taxon>
        <taxon>Metazoa</taxon>
        <taxon>Spiralia</taxon>
        <taxon>Lophotrochozoa</taxon>
        <taxon>Mollusca</taxon>
        <taxon>Bivalvia</taxon>
        <taxon>Autobranchia</taxon>
        <taxon>Pteriomorphia</taxon>
        <taxon>Mytilida</taxon>
        <taxon>Mytiloidea</taxon>
        <taxon>Mytilidae</taxon>
        <taxon>Mytilinae</taxon>
        <taxon>Mytilus</taxon>
    </lineage>
</organism>
<dbReference type="OrthoDB" id="10060908at2759"/>
<evidence type="ECO:0000313" key="2">
    <source>
        <dbReference type="Proteomes" id="UP000507470"/>
    </source>
</evidence>
<gene>
    <name evidence="1" type="ORF">MCOR_9968</name>
</gene>
<dbReference type="EMBL" id="CACVKT020001765">
    <property type="protein sequence ID" value="CAC5371544.1"/>
    <property type="molecule type" value="Genomic_DNA"/>
</dbReference>
<accession>A0A6J8APP8</accession>
<reference evidence="1 2" key="1">
    <citation type="submission" date="2020-06" db="EMBL/GenBank/DDBJ databases">
        <authorList>
            <person name="Li R."/>
            <person name="Bekaert M."/>
        </authorList>
    </citation>
    <scope>NUCLEOTIDE SEQUENCE [LARGE SCALE GENOMIC DNA]</scope>
    <source>
        <strain evidence="2">wild</strain>
    </source>
</reference>